<evidence type="ECO:0000313" key="6">
    <source>
        <dbReference type="EMBL" id="NOU67231.1"/>
    </source>
</evidence>
<evidence type="ECO:0000313" key="7">
    <source>
        <dbReference type="Proteomes" id="UP000653578"/>
    </source>
</evidence>
<feature type="domain" description="HTH merR-type" evidence="5">
    <location>
        <begin position="1"/>
        <end position="68"/>
    </location>
</feature>
<evidence type="ECO:0000259" key="5">
    <source>
        <dbReference type="PROSITE" id="PS50937"/>
    </source>
</evidence>
<reference evidence="6 7" key="1">
    <citation type="submission" date="2019-10" db="EMBL/GenBank/DDBJ databases">
        <title>Description of Paenibacillus humi sp. nov.</title>
        <authorList>
            <person name="Carlier A."/>
            <person name="Qi S."/>
        </authorList>
    </citation>
    <scope>NUCLEOTIDE SEQUENCE [LARGE SCALE GENOMIC DNA]</scope>
    <source>
        <strain evidence="6 7">LMG 31461</strain>
    </source>
</reference>
<sequence length="233" mass="27112">MRPIDIANQLNISTSTLRNYETKGLVPIPARSSNGYRLYTEEHVTYFTCIQAMEPGFGMDATSEILRNIQCKEMDSALRIVNEVQANLHRDTLLAESNIQIFETEHLNILDSHEMIWMTIGEVAEETSLPRSTIRHWEKVGLILSSRDPQNDYRRYNRSQLHKIMLLRTLRPAVYSLDLIGLKQAIAEMDPYDVEHAKRIAHQSLKFLYKVKQEQLRGVHNLYKLCRLLNLMD</sequence>
<evidence type="ECO:0000256" key="4">
    <source>
        <dbReference type="ARBA" id="ARBA00023163"/>
    </source>
</evidence>
<dbReference type="SMART" id="SM00422">
    <property type="entry name" value="HTH_MERR"/>
    <property type="match status" value="2"/>
</dbReference>
<gene>
    <name evidence="6" type="ORF">GC096_24605</name>
</gene>
<dbReference type="InterPro" id="IPR009061">
    <property type="entry name" value="DNA-bd_dom_put_sf"/>
</dbReference>
<keyword evidence="2" id="KW-0805">Transcription regulation</keyword>
<dbReference type="Gene3D" id="1.10.1660.10">
    <property type="match status" value="2"/>
</dbReference>
<dbReference type="SUPFAM" id="SSF46955">
    <property type="entry name" value="Putative DNA-binding domain"/>
    <property type="match status" value="2"/>
</dbReference>
<evidence type="ECO:0000256" key="2">
    <source>
        <dbReference type="ARBA" id="ARBA00023015"/>
    </source>
</evidence>
<dbReference type="GO" id="GO:0003677">
    <property type="term" value="F:DNA binding"/>
    <property type="evidence" value="ECO:0007669"/>
    <property type="project" value="UniProtKB-KW"/>
</dbReference>
<feature type="domain" description="HTH merR-type" evidence="5">
    <location>
        <begin position="117"/>
        <end position="171"/>
    </location>
</feature>
<dbReference type="InterPro" id="IPR000551">
    <property type="entry name" value="MerR-type_HTH_dom"/>
</dbReference>
<dbReference type="InterPro" id="IPR047057">
    <property type="entry name" value="MerR_fam"/>
</dbReference>
<dbReference type="PROSITE" id="PS50937">
    <property type="entry name" value="HTH_MERR_2"/>
    <property type="match status" value="2"/>
</dbReference>
<protein>
    <submittedName>
        <fullName evidence="6">MerR family DNA-binding transcriptional regulator</fullName>
    </submittedName>
</protein>
<dbReference type="EMBL" id="WHNY01000067">
    <property type="protein sequence ID" value="NOU67231.1"/>
    <property type="molecule type" value="Genomic_DNA"/>
</dbReference>
<evidence type="ECO:0000256" key="3">
    <source>
        <dbReference type="ARBA" id="ARBA00023125"/>
    </source>
</evidence>
<keyword evidence="7" id="KW-1185">Reference proteome</keyword>
<dbReference type="PANTHER" id="PTHR30204">
    <property type="entry name" value="REDOX-CYCLING DRUG-SENSING TRANSCRIPTIONAL ACTIVATOR SOXR"/>
    <property type="match status" value="1"/>
</dbReference>
<keyword evidence="1" id="KW-0678">Repressor</keyword>
<accession>A0ABX1XGW4</accession>
<organism evidence="6 7">
    <name type="scientific">Paenibacillus plantarum</name>
    <dbReference type="NCBI Taxonomy" id="2654975"/>
    <lineage>
        <taxon>Bacteria</taxon>
        <taxon>Bacillati</taxon>
        <taxon>Bacillota</taxon>
        <taxon>Bacilli</taxon>
        <taxon>Bacillales</taxon>
        <taxon>Paenibacillaceae</taxon>
        <taxon>Paenibacillus</taxon>
    </lineage>
</organism>
<dbReference type="Proteomes" id="UP000653578">
    <property type="component" value="Unassembled WGS sequence"/>
</dbReference>
<comment type="caution">
    <text evidence="6">The sequence shown here is derived from an EMBL/GenBank/DDBJ whole genome shotgun (WGS) entry which is preliminary data.</text>
</comment>
<name>A0ABX1XGW4_9BACL</name>
<keyword evidence="4" id="KW-0804">Transcription</keyword>
<proteinExistence type="predicted"/>
<keyword evidence="3 6" id="KW-0238">DNA-binding</keyword>
<dbReference type="PANTHER" id="PTHR30204:SF69">
    <property type="entry name" value="MERR-FAMILY TRANSCRIPTIONAL REGULATOR"/>
    <property type="match status" value="1"/>
</dbReference>
<dbReference type="Pfam" id="PF00376">
    <property type="entry name" value="MerR"/>
    <property type="match status" value="2"/>
</dbReference>
<evidence type="ECO:0000256" key="1">
    <source>
        <dbReference type="ARBA" id="ARBA00022491"/>
    </source>
</evidence>